<dbReference type="InterPro" id="IPR027417">
    <property type="entry name" value="P-loop_NTPase"/>
</dbReference>
<feature type="region of interest" description="Disordered" evidence="3">
    <location>
        <begin position="159"/>
        <end position="196"/>
    </location>
</feature>
<reference evidence="5 6" key="1">
    <citation type="journal article" date="2007" name="Proc. Natl. Acad. Sci. U.S.A.">
        <title>Independent sorting-out of thousands of duplicated gene pairs in two yeast species descended from a whole-genome duplication.</title>
        <authorList>
            <person name="Scannell D.R."/>
            <person name="Frank A.C."/>
            <person name="Conant G.C."/>
            <person name="Byrne K.P."/>
            <person name="Woolfit M."/>
            <person name="Wolfe K.H."/>
        </authorList>
    </citation>
    <scope>NUCLEOTIDE SEQUENCE [LARGE SCALE GENOMIC DNA]</scope>
    <source>
        <strain evidence="6">ATCC 22028 / DSM 70294 / BCRC 21397 / CBS 2163 / NBRC 10782 / NRRL Y-8283 / UCD 57-17</strain>
    </source>
</reference>
<dbReference type="InterPro" id="IPR047187">
    <property type="entry name" value="SF1_C_Upf1"/>
</dbReference>
<dbReference type="GO" id="GO:0000184">
    <property type="term" value="P:nuclear-transcribed mRNA catabolic process, nonsense-mediated decay"/>
    <property type="evidence" value="ECO:0007669"/>
    <property type="project" value="TreeGrafter"/>
</dbReference>
<dbReference type="OrthoDB" id="6513042at2759"/>
<feature type="compositionally biased region" description="Low complexity" evidence="3">
    <location>
        <begin position="314"/>
        <end position="329"/>
    </location>
</feature>
<feature type="region of interest" description="Disordered" evidence="3">
    <location>
        <begin position="235"/>
        <end position="446"/>
    </location>
</feature>
<dbReference type="SUPFAM" id="SSF52540">
    <property type="entry name" value="P-loop containing nucleoside triphosphate hydrolases"/>
    <property type="match status" value="1"/>
</dbReference>
<dbReference type="GeneID" id="5543169"/>
<dbReference type="Proteomes" id="UP000000267">
    <property type="component" value="Unassembled WGS sequence"/>
</dbReference>
<evidence type="ECO:0000313" key="6">
    <source>
        <dbReference type="Proteomes" id="UP000000267"/>
    </source>
</evidence>
<feature type="compositionally biased region" description="Polar residues" evidence="3">
    <location>
        <begin position="266"/>
        <end position="306"/>
    </location>
</feature>
<dbReference type="GO" id="GO:0006449">
    <property type="term" value="P:regulation of translational termination"/>
    <property type="evidence" value="ECO:0007669"/>
    <property type="project" value="EnsemblFungi"/>
</dbReference>
<gene>
    <name evidence="5" type="ORF">Kpol_1046p14</name>
</gene>
<organism evidence="6">
    <name type="scientific">Vanderwaltozyma polyspora (strain ATCC 22028 / DSM 70294 / BCRC 21397 / CBS 2163 / NBRC 10782 / NRRL Y-8283 / UCD 57-17)</name>
    <name type="common">Kluyveromyces polysporus</name>
    <dbReference type="NCBI Taxonomy" id="436907"/>
    <lineage>
        <taxon>Eukaryota</taxon>
        <taxon>Fungi</taxon>
        <taxon>Dikarya</taxon>
        <taxon>Ascomycota</taxon>
        <taxon>Saccharomycotina</taxon>
        <taxon>Saccharomycetes</taxon>
        <taxon>Saccharomycetales</taxon>
        <taxon>Saccharomycetaceae</taxon>
        <taxon>Vanderwaltozyma</taxon>
    </lineage>
</organism>
<keyword evidence="1" id="KW-0347">Helicase</keyword>
<dbReference type="EMBL" id="DS480480">
    <property type="protein sequence ID" value="EDO15122.1"/>
    <property type="molecule type" value="Genomic_DNA"/>
</dbReference>
<feature type="compositionally biased region" description="Polar residues" evidence="3">
    <location>
        <begin position="350"/>
        <end position="366"/>
    </location>
</feature>
<dbReference type="GO" id="GO:0003678">
    <property type="term" value="F:DNA helicase activity"/>
    <property type="evidence" value="ECO:0007669"/>
    <property type="project" value="UniProtKB-EC"/>
</dbReference>
<dbReference type="Pfam" id="PF13087">
    <property type="entry name" value="AAA_12"/>
    <property type="match status" value="1"/>
</dbReference>
<dbReference type="GO" id="GO:0010494">
    <property type="term" value="C:cytoplasmic stress granule"/>
    <property type="evidence" value="ECO:0007669"/>
    <property type="project" value="EnsemblFungi"/>
</dbReference>
<dbReference type="eggNOG" id="KOG1802">
    <property type="taxonomic scope" value="Eukaryota"/>
</dbReference>
<evidence type="ECO:0000259" key="4">
    <source>
        <dbReference type="SMART" id="SM00487"/>
    </source>
</evidence>
<feature type="compositionally biased region" description="Basic residues" evidence="3">
    <location>
        <begin position="162"/>
        <end position="179"/>
    </location>
</feature>
<dbReference type="InterPro" id="IPR014001">
    <property type="entry name" value="Helicase_ATP-bd"/>
</dbReference>
<feature type="compositionally biased region" description="Basic and acidic residues" evidence="3">
    <location>
        <begin position="391"/>
        <end position="443"/>
    </location>
</feature>
<evidence type="ECO:0000256" key="1">
    <source>
        <dbReference type="ARBA" id="ARBA00022806"/>
    </source>
</evidence>
<sequence>MGQFQCATCNESQDAEQMMKHLSSTRHKKIEDILREEEVCCEECNDSNIHQLQIIRFGGFDMLALCNSCLDKEYSDNERPTTCYTLSNGSILKNWDNYLKVRDCTCQECGGESNLNVNTRGNILCNQCLQKKGSPSGYESDKSGKFVYLLLGIKEPNESPNRRFKKETRRKMGRGRRDMKRSNAGSKKAKKPLTIHEQMAKRAIEIKKINNVIESDSSLSLKSFKGIRATSSSTKLDTLNKKGKESRNSRSTTSSKKISTYNKSTDSISSRNSRKNSPVLNTSSKGPNNNVQQQKLPSRQKVNNTPREFKFLDSSDFSDSELSSSNISSDKGKQRNSNKKNDNSDKILSGNKQNISKTGMKSNSNVKAKPEGKQKIKTPESNHKLASYNNPERKSLQKYDIKESDEIKNRPKDSNKQKLVKTEDKRENRITKTQEDKVHHKLNDNSTSNLEEGIHYQKFLKYKPELTYNDLESYLNHFSYALFLEQKLENEYLENFGIIWPMKAQDQGLIAVLKQRNNVEVERLTSPLFKKMGRLPFYNRQCIMLCTKDESTVWYTYVKEVEAQRGQIMILLELFHWNKQPLPRKASSDEFYLLPCSAQANRIMFAMTRINNPNFIDLILGQKQIKQLDFNNRLRFSNENLNESQRSAIQHVLNNHITVLQGPPGTGKTSTIEEIIIQMIENFHSFPILCVAASNIAIDNIAEKFLLNRPNIKILRIVSEGKEPQYGPNHPLGKICLHNIVNEQLPDQMKQNLRKLRSGRINDISKNQINKLSTQQTTIADRYVSQAQIIFTTNIAAGGRQLKSIKELPVVIMDESTQSSEAATLVPLSLPGLRTFVFVGDEKQLSSFSNVPQLEMSLFERVLLNGSYKKPHMLDTQYRMHPSISKFPIKAFYNGELKDGVTIKDKEFPGIKYPLFFYNCNKGREGKVFNKVRGSAGFTYNNISEAREIVKILYKLILDKNVQRDEIGIITPYSAQRDLLSNLLVNDSVINPEKVEMFQDFDEIDLLNSKASGNTLEGPKVNTINIINGIFVSTIDSFQGHEKKFIIFSCVRNNPENKIGFVSDKRRMNVALTRAKNGLIIVGNKDVMLRGDKTWGSYIRGLQKVNLVHDNLDVY</sequence>
<dbReference type="OMA" id="HPLGKIC"/>
<dbReference type="FunFam" id="3.40.50.300:FF:001247">
    <property type="entry name" value="Erythrocyte membrane-associated antigen"/>
    <property type="match status" value="1"/>
</dbReference>
<dbReference type="GO" id="GO:0003724">
    <property type="term" value="F:RNA helicase activity"/>
    <property type="evidence" value="ECO:0007669"/>
    <property type="project" value="TreeGrafter"/>
</dbReference>
<keyword evidence="6" id="KW-1185">Reference proteome</keyword>
<keyword evidence="1" id="KW-0067">ATP-binding</keyword>
<evidence type="ECO:0000256" key="2">
    <source>
        <dbReference type="ARBA" id="ARBA00048432"/>
    </source>
</evidence>
<keyword evidence="1" id="KW-0378">Hydrolase</keyword>
<dbReference type="AlphaFoldDB" id="A7TRJ3"/>
<dbReference type="FunCoup" id="A7TRJ3">
    <property type="interactions" value="53"/>
</dbReference>
<accession>A7TRJ3</accession>
<dbReference type="InParanoid" id="A7TRJ3"/>
<feature type="domain" description="Helicase ATP-binding" evidence="4">
    <location>
        <begin position="637"/>
        <end position="869"/>
    </location>
</feature>
<comment type="catalytic activity">
    <reaction evidence="2">
        <text>ATP + H2O = ADP + phosphate + H(+)</text>
        <dbReference type="Rhea" id="RHEA:13065"/>
        <dbReference type="ChEBI" id="CHEBI:15377"/>
        <dbReference type="ChEBI" id="CHEBI:15378"/>
        <dbReference type="ChEBI" id="CHEBI:30616"/>
        <dbReference type="ChEBI" id="CHEBI:43474"/>
        <dbReference type="ChEBI" id="CHEBI:456216"/>
        <dbReference type="EC" id="3.6.4.12"/>
    </reaction>
    <physiologicalReaction direction="left-to-right" evidence="2">
        <dbReference type="Rhea" id="RHEA:13066"/>
    </physiologicalReaction>
</comment>
<dbReference type="PANTHER" id="PTHR10887:SF317">
    <property type="entry name" value="ATP-DEPENDENT RNA HELICASE ECM32-RELATED"/>
    <property type="match status" value="1"/>
</dbReference>
<keyword evidence="1" id="KW-0547">Nucleotide-binding</keyword>
<name>A7TRJ3_VANPO</name>
<dbReference type="Pfam" id="PF13086">
    <property type="entry name" value="AAA_11"/>
    <property type="match status" value="1"/>
</dbReference>
<dbReference type="InterPro" id="IPR041679">
    <property type="entry name" value="DNA2/NAM7-like_C"/>
</dbReference>
<feature type="compositionally biased region" description="Basic and acidic residues" evidence="3">
    <location>
        <begin position="238"/>
        <end position="248"/>
    </location>
</feature>
<evidence type="ECO:0000313" key="5">
    <source>
        <dbReference type="EMBL" id="EDO15122.1"/>
    </source>
</evidence>
<dbReference type="InterPro" id="IPR045055">
    <property type="entry name" value="DNA2/NAM7-like"/>
</dbReference>
<feature type="compositionally biased region" description="Low complexity" evidence="3">
    <location>
        <begin position="249"/>
        <end position="265"/>
    </location>
</feature>
<evidence type="ECO:0000256" key="3">
    <source>
        <dbReference type="SAM" id="MobiDB-lite"/>
    </source>
</evidence>
<feature type="compositionally biased region" description="Basic and acidic residues" evidence="3">
    <location>
        <begin position="368"/>
        <end position="383"/>
    </location>
</feature>
<dbReference type="HOGENOM" id="CLU_010015_0_0_1"/>
<dbReference type="SMART" id="SM00487">
    <property type="entry name" value="DEXDc"/>
    <property type="match status" value="1"/>
</dbReference>
<dbReference type="CDD" id="cd18808">
    <property type="entry name" value="SF1_C_Upf1"/>
    <property type="match status" value="1"/>
</dbReference>
<protein>
    <recommendedName>
        <fullName evidence="4">Helicase ATP-binding domain-containing protein</fullName>
    </recommendedName>
</protein>
<dbReference type="PANTHER" id="PTHR10887">
    <property type="entry name" value="DNA2/NAM7 HELICASE FAMILY"/>
    <property type="match status" value="1"/>
</dbReference>
<dbReference type="STRING" id="436907.A7TRJ3"/>
<dbReference type="KEGG" id="vpo:Kpol_1046p14"/>
<proteinExistence type="predicted"/>
<dbReference type="FunFam" id="3.40.50.300:FF:002019">
    <property type="entry name" value="DNA helicase I"/>
    <property type="match status" value="1"/>
</dbReference>
<dbReference type="InterPro" id="IPR041677">
    <property type="entry name" value="DNA2/NAM7_AAA_11"/>
</dbReference>
<dbReference type="PhylomeDB" id="A7TRJ3"/>
<dbReference type="RefSeq" id="XP_001642980.1">
    <property type="nucleotide sequence ID" value="XM_001642930.1"/>
</dbReference>
<dbReference type="Gene3D" id="3.40.50.300">
    <property type="entry name" value="P-loop containing nucleotide triphosphate hydrolases"/>
    <property type="match status" value="2"/>
</dbReference>